<name>A0A1U7XB58_NICSY</name>
<dbReference type="AlphaFoldDB" id="A0A1U7XB58"/>
<proteinExistence type="predicted"/>
<evidence type="ECO:0000313" key="1">
    <source>
        <dbReference type="Proteomes" id="UP000189701"/>
    </source>
</evidence>
<reference evidence="2" key="2">
    <citation type="submission" date="2025-08" db="UniProtKB">
        <authorList>
            <consortium name="RefSeq"/>
        </authorList>
    </citation>
    <scope>IDENTIFICATION</scope>
    <source>
        <tissue evidence="2">Leaf</tissue>
    </source>
</reference>
<dbReference type="RefSeq" id="XP_009786886.1">
    <property type="nucleotide sequence ID" value="XM_009788584.1"/>
</dbReference>
<reference evidence="1" key="1">
    <citation type="journal article" date="2013" name="Genome Biol.">
        <title>Reference genomes and transcriptomes of Nicotiana sylvestris and Nicotiana tomentosiformis.</title>
        <authorList>
            <person name="Sierro N."/>
            <person name="Battey J.N."/>
            <person name="Ouadi S."/>
            <person name="Bovet L."/>
            <person name="Goepfert S."/>
            <person name="Bakaher N."/>
            <person name="Peitsch M.C."/>
            <person name="Ivanov N.V."/>
        </authorList>
    </citation>
    <scope>NUCLEOTIDE SEQUENCE [LARGE SCALE GENOMIC DNA]</scope>
</reference>
<accession>A0A1U7XB58</accession>
<organism evidence="1 2">
    <name type="scientific">Nicotiana sylvestris</name>
    <name type="common">Wood tobacco</name>
    <name type="synonym">South American tobacco</name>
    <dbReference type="NCBI Taxonomy" id="4096"/>
    <lineage>
        <taxon>Eukaryota</taxon>
        <taxon>Viridiplantae</taxon>
        <taxon>Streptophyta</taxon>
        <taxon>Embryophyta</taxon>
        <taxon>Tracheophyta</taxon>
        <taxon>Spermatophyta</taxon>
        <taxon>Magnoliopsida</taxon>
        <taxon>eudicotyledons</taxon>
        <taxon>Gunneridae</taxon>
        <taxon>Pentapetalae</taxon>
        <taxon>asterids</taxon>
        <taxon>lamiids</taxon>
        <taxon>Solanales</taxon>
        <taxon>Solanaceae</taxon>
        <taxon>Nicotianoideae</taxon>
        <taxon>Nicotianeae</taxon>
        <taxon>Nicotiana</taxon>
    </lineage>
</organism>
<evidence type="ECO:0000313" key="2">
    <source>
        <dbReference type="RefSeq" id="XP_009786886.1"/>
    </source>
</evidence>
<keyword evidence="1" id="KW-1185">Reference proteome</keyword>
<gene>
    <name evidence="2" type="primary">LOC104234934</name>
</gene>
<protein>
    <submittedName>
        <fullName evidence="2">Uncharacterized protein LOC104234934</fullName>
    </submittedName>
</protein>
<sequence>MFTLTANSNLVDVFSRTTLTNNFSLLTLTTSKLCYLFPRGSDEFRMYFGWFWHLKAIDYVECLQVSHLRGPIRKCEHHAKLAFAILDRICEGGDLRFCKDSVVLAIVTELGEASHLWTAQGSHLS</sequence>
<dbReference type="Proteomes" id="UP000189701">
    <property type="component" value="Unplaced"/>
</dbReference>